<proteinExistence type="predicted"/>
<reference evidence="1" key="1">
    <citation type="submission" date="2014-05" db="EMBL/GenBank/DDBJ databases">
        <authorList>
            <person name="Chronopoulou M."/>
        </authorList>
    </citation>
    <scope>NUCLEOTIDE SEQUENCE</scope>
    <source>
        <tissue evidence="1">Whole organism</tissue>
    </source>
</reference>
<sequence length="71" mass="8325">MKLSLRFYSGSFFHSGLQRETKKNVGFHSNPLGKLNKRLIRYYLFYVNSSALSSLILSFNPRTIYSIHIYC</sequence>
<accession>A0A0K2TKA7</accession>
<evidence type="ECO:0000313" key="1">
    <source>
        <dbReference type="EMBL" id="CDW26458.1"/>
    </source>
</evidence>
<dbReference type="AlphaFoldDB" id="A0A0K2TKA7"/>
<organism evidence="1">
    <name type="scientific">Lepeophtheirus salmonis</name>
    <name type="common">Salmon louse</name>
    <name type="synonym">Caligus salmonis</name>
    <dbReference type="NCBI Taxonomy" id="72036"/>
    <lineage>
        <taxon>Eukaryota</taxon>
        <taxon>Metazoa</taxon>
        <taxon>Ecdysozoa</taxon>
        <taxon>Arthropoda</taxon>
        <taxon>Crustacea</taxon>
        <taxon>Multicrustacea</taxon>
        <taxon>Hexanauplia</taxon>
        <taxon>Copepoda</taxon>
        <taxon>Siphonostomatoida</taxon>
        <taxon>Caligidae</taxon>
        <taxon>Lepeophtheirus</taxon>
    </lineage>
</organism>
<dbReference type="EMBL" id="HACA01009097">
    <property type="protein sequence ID" value="CDW26458.1"/>
    <property type="molecule type" value="Transcribed_RNA"/>
</dbReference>
<name>A0A0K2TKA7_LEPSM</name>
<protein>
    <submittedName>
        <fullName evidence="1">Uncharacterized protein</fullName>
    </submittedName>
</protein>